<comment type="catalytic activity">
    <reaction evidence="1 10">
        <text>Endohydrolysis of (1-&gt;4)-beta-D-xylosidic linkages in xylans.</text>
        <dbReference type="EC" id="3.2.1.8"/>
    </reaction>
</comment>
<feature type="active site" description="Nucleophile" evidence="9">
    <location>
        <position position="278"/>
    </location>
</feature>
<dbReference type="InterPro" id="IPR031158">
    <property type="entry name" value="GH10_AS"/>
</dbReference>
<keyword evidence="3" id="KW-0858">Xylan degradation</keyword>
<dbReference type="AlphaFoldDB" id="A0A7D5YAL9"/>
<gene>
    <name evidence="13" type="ORF">HZU44_17790</name>
</gene>
<evidence type="ECO:0000313" key="13">
    <source>
        <dbReference type="EMBL" id="QLJ96757.1"/>
    </source>
</evidence>
<dbReference type="PROSITE" id="PS51760">
    <property type="entry name" value="GH10_2"/>
    <property type="match status" value="1"/>
</dbReference>
<keyword evidence="8 10" id="KW-0624">Polysaccharide degradation</keyword>
<dbReference type="InterPro" id="IPR044846">
    <property type="entry name" value="GH10"/>
</dbReference>
<evidence type="ECO:0000256" key="7">
    <source>
        <dbReference type="ARBA" id="ARBA00023295"/>
    </source>
</evidence>
<evidence type="ECO:0000256" key="5">
    <source>
        <dbReference type="ARBA" id="ARBA00022801"/>
    </source>
</evidence>
<evidence type="ECO:0000256" key="4">
    <source>
        <dbReference type="ARBA" id="ARBA00022729"/>
    </source>
</evidence>
<dbReference type="InterPro" id="IPR017853">
    <property type="entry name" value="GH"/>
</dbReference>
<dbReference type="SMART" id="SM00633">
    <property type="entry name" value="Glyco_10"/>
    <property type="match status" value="1"/>
</dbReference>
<dbReference type="PROSITE" id="PS00591">
    <property type="entry name" value="GH10_1"/>
    <property type="match status" value="1"/>
</dbReference>
<keyword evidence="7 10" id="KW-0326">Glycosidase</keyword>
<proteinExistence type="inferred from homology"/>
<dbReference type="InterPro" id="IPR001000">
    <property type="entry name" value="GH10_dom"/>
</dbReference>
<evidence type="ECO:0000256" key="9">
    <source>
        <dbReference type="PROSITE-ProRule" id="PRU10061"/>
    </source>
</evidence>
<sequence>MRHHTHQPTRALALVLALTLGPAIGPVSAARADHTARAGHTAANTLRDSFAARGQHIGAATLGNKLGDPAYTGILDREFNSVTPETELEWDSVEPLQGQFVFTRADQIVAHARANDMAVRGRSLIAPSGVHSAWFANLRSATSVRAAMNHHITSVLTHYRGQIRSWGVVTEAFTETGAVRRSHFETYLGRDFIETAFRTARAADPTATLCYSDFTIDDFDKPKTQAVYAMVRDFKARGVPIDCVGFQSHFTATYPMPANYQRTLAEFAALGVEVQVSELDVAGSGYPQAEIYRRVVVACLATLRCSGLTVWGVRDIDSWRSGDTPVLFDAAGNPKPAYHAVLCPI</sequence>
<protein>
    <recommendedName>
        <fullName evidence="10">Beta-xylanase</fullName>
        <ecNumber evidence="10">3.2.1.8</ecNumber>
    </recommendedName>
</protein>
<dbReference type="PRINTS" id="PR00134">
    <property type="entry name" value="GLHYDRLASE10"/>
</dbReference>
<keyword evidence="5 10" id="KW-0378">Hydrolase</keyword>
<dbReference type="Pfam" id="PF00331">
    <property type="entry name" value="Glyco_hydro_10"/>
    <property type="match status" value="1"/>
</dbReference>
<feature type="signal peptide" evidence="11">
    <location>
        <begin position="1"/>
        <end position="29"/>
    </location>
</feature>
<evidence type="ECO:0000256" key="3">
    <source>
        <dbReference type="ARBA" id="ARBA00022651"/>
    </source>
</evidence>
<dbReference type="Gene3D" id="3.20.20.80">
    <property type="entry name" value="Glycosidases"/>
    <property type="match status" value="1"/>
</dbReference>
<dbReference type="EMBL" id="CP058905">
    <property type="protein sequence ID" value="QLJ96757.1"/>
    <property type="molecule type" value="Genomic_DNA"/>
</dbReference>
<accession>A0A7D5YAL9</accession>
<evidence type="ECO:0000256" key="2">
    <source>
        <dbReference type="ARBA" id="ARBA00007495"/>
    </source>
</evidence>
<organism evidence="13">
    <name type="scientific">Micromonospora carbonacea</name>
    <dbReference type="NCBI Taxonomy" id="47853"/>
    <lineage>
        <taxon>Bacteria</taxon>
        <taxon>Bacillati</taxon>
        <taxon>Actinomycetota</taxon>
        <taxon>Actinomycetes</taxon>
        <taxon>Micromonosporales</taxon>
        <taxon>Micromonosporaceae</taxon>
        <taxon>Micromonospora</taxon>
    </lineage>
</organism>
<name>A0A7D5YAL9_9ACTN</name>
<evidence type="ECO:0000256" key="6">
    <source>
        <dbReference type="ARBA" id="ARBA00023277"/>
    </source>
</evidence>
<evidence type="ECO:0000256" key="1">
    <source>
        <dbReference type="ARBA" id="ARBA00000681"/>
    </source>
</evidence>
<evidence type="ECO:0000256" key="8">
    <source>
        <dbReference type="ARBA" id="ARBA00023326"/>
    </source>
</evidence>
<dbReference type="EC" id="3.2.1.8" evidence="10"/>
<evidence type="ECO:0000256" key="10">
    <source>
        <dbReference type="RuleBase" id="RU361174"/>
    </source>
</evidence>
<dbReference type="PANTHER" id="PTHR31490">
    <property type="entry name" value="GLYCOSYL HYDROLASE"/>
    <property type="match status" value="1"/>
</dbReference>
<dbReference type="GO" id="GO:0045493">
    <property type="term" value="P:xylan catabolic process"/>
    <property type="evidence" value="ECO:0007669"/>
    <property type="project" value="UniProtKB-KW"/>
</dbReference>
<evidence type="ECO:0000259" key="12">
    <source>
        <dbReference type="PROSITE" id="PS51760"/>
    </source>
</evidence>
<dbReference type="SUPFAM" id="SSF51445">
    <property type="entry name" value="(Trans)glycosidases"/>
    <property type="match status" value="1"/>
</dbReference>
<evidence type="ECO:0000256" key="11">
    <source>
        <dbReference type="SAM" id="SignalP"/>
    </source>
</evidence>
<comment type="similarity">
    <text evidence="2 10">Belongs to the glycosyl hydrolase 10 (cellulase F) family.</text>
</comment>
<keyword evidence="4 11" id="KW-0732">Signal</keyword>
<reference evidence="13" key="1">
    <citation type="submission" date="2020-08" db="EMBL/GenBank/DDBJ databases">
        <title>A bifunctional nitrone conjugated secondary metabolite targeting the ribosome.</title>
        <authorList>
            <person name="Limbrick E.M."/>
            <person name="Graf M."/>
            <person name="Derewacz D.K."/>
            <person name="Nguyen F."/>
            <person name="Spraggins J.M."/>
            <person name="Wieland M."/>
            <person name="Ynigez-Gutierrez A.E."/>
            <person name="Reisman B.J."/>
            <person name="Zinshteyn B."/>
            <person name="McCulloch K."/>
            <person name="Iverson T.M."/>
            <person name="Green R."/>
            <person name="Wilson D.N."/>
            <person name="Bachmann B.O."/>
        </authorList>
    </citation>
    <scope>NUCLEOTIDE SEQUENCE</scope>
    <source>
        <strain evidence="13">Africana</strain>
    </source>
</reference>
<dbReference type="PANTHER" id="PTHR31490:SF88">
    <property type="entry name" value="BETA-XYLANASE"/>
    <property type="match status" value="1"/>
</dbReference>
<keyword evidence="6 10" id="KW-0119">Carbohydrate metabolism</keyword>
<dbReference type="GO" id="GO:0031176">
    <property type="term" value="F:endo-1,4-beta-xylanase activity"/>
    <property type="evidence" value="ECO:0007669"/>
    <property type="project" value="UniProtKB-EC"/>
</dbReference>
<feature type="domain" description="GH10" evidence="12">
    <location>
        <begin position="40"/>
        <end position="344"/>
    </location>
</feature>
<feature type="chain" id="PRO_5028215065" description="Beta-xylanase" evidence="11">
    <location>
        <begin position="30"/>
        <end position="345"/>
    </location>
</feature>